<dbReference type="PROSITE" id="PS51257">
    <property type="entry name" value="PROKAR_LIPOPROTEIN"/>
    <property type="match status" value="1"/>
</dbReference>
<feature type="domain" description="ABC-type transport auxiliary lipoprotein component" evidence="1">
    <location>
        <begin position="32"/>
        <end position="191"/>
    </location>
</feature>
<organism evidence="2 3">
    <name type="scientific">Halopseudomonas pertucinogena</name>
    <dbReference type="NCBI Taxonomy" id="86175"/>
    <lineage>
        <taxon>Bacteria</taxon>
        <taxon>Pseudomonadati</taxon>
        <taxon>Pseudomonadota</taxon>
        <taxon>Gammaproteobacteria</taxon>
        <taxon>Pseudomonadales</taxon>
        <taxon>Pseudomonadaceae</taxon>
        <taxon>Halopseudomonas</taxon>
    </lineage>
</organism>
<sequence>MIRQTLATGLLAGLIGLSGCTLLPESEALVVYQFPQPAPTAASHAGQPLSLSLRVDTPQAGYAYGGPRLMVQTADNQLMSYKGVRWSDPTPTLLREYLAQAFQRQSSLGSVTTDENSLHADVYLGSELRRFQVVDANPPHILVDLHARLVSPDSRRVYVSNGFNIIQPIDSTRIQDVVEGYNQAVQQLAGQLIDWATPQLEAVAGSSSTQQP</sequence>
<accession>A0ABQ2CR57</accession>
<evidence type="ECO:0000313" key="2">
    <source>
        <dbReference type="EMBL" id="GGJ00926.1"/>
    </source>
</evidence>
<proteinExistence type="predicted"/>
<dbReference type="SUPFAM" id="SSF159594">
    <property type="entry name" value="XCC0632-like"/>
    <property type="match status" value="1"/>
</dbReference>
<reference evidence="3" key="1">
    <citation type="journal article" date="2019" name="Int. J. Syst. Evol. Microbiol.">
        <title>The Global Catalogue of Microorganisms (GCM) 10K type strain sequencing project: providing services to taxonomists for standard genome sequencing and annotation.</title>
        <authorList>
            <consortium name="The Broad Institute Genomics Platform"/>
            <consortium name="The Broad Institute Genome Sequencing Center for Infectious Disease"/>
            <person name="Wu L."/>
            <person name="Ma J."/>
        </authorList>
    </citation>
    <scope>NUCLEOTIDE SEQUENCE [LARGE SCALE GENOMIC DNA]</scope>
    <source>
        <strain evidence="3">JCM 11590</strain>
    </source>
</reference>
<dbReference type="RefSeq" id="WP_188636214.1">
    <property type="nucleotide sequence ID" value="NZ_BMNN01000003.1"/>
</dbReference>
<gene>
    <name evidence="2" type="ORF">GCM10009083_17150</name>
</gene>
<dbReference type="Pfam" id="PF03886">
    <property type="entry name" value="ABC_trans_aux"/>
    <property type="match status" value="1"/>
</dbReference>
<name>A0ABQ2CR57_9GAMM</name>
<evidence type="ECO:0000259" key="1">
    <source>
        <dbReference type="Pfam" id="PF03886"/>
    </source>
</evidence>
<keyword evidence="3" id="KW-1185">Reference proteome</keyword>
<dbReference type="EMBL" id="BMNN01000003">
    <property type="protein sequence ID" value="GGJ00926.1"/>
    <property type="molecule type" value="Genomic_DNA"/>
</dbReference>
<dbReference type="Proteomes" id="UP000633263">
    <property type="component" value="Unassembled WGS sequence"/>
</dbReference>
<comment type="caution">
    <text evidence="2">The sequence shown here is derived from an EMBL/GenBank/DDBJ whole genome shotgun (WGS) entry which is preliminary data.</text>
</comment>
<evidence type="ECO:0000313" key="3">
    <source>
        <dbReference type="Proteomes" id="UP000633263"/>
    </source>
</evidence>
<dbReference type="InterPro" id="IPR005586">
    <property type="entry name" value="ABC_trans_aux"/>
</dbReference>
<protein>
    <recommendedName>
        <fullName evidence="1">ABC-type transport auxiliary lipoprotein component domain-containing protein</fullName>
    </recommendedName>
</protein>
<dbReference type="Gene3D" id="3.40.50.10610">
    <property type="entry name" value="ABC-type transport auxiliary lipoprotein component"/>
    <property type="match status" value="1"/>
</dbReference>